<protein>
    <submittedName>
        <fullName evidence="1">Uncharacterized protein</fullName>
    </submittedName>
</protein>
<keyword evidence="2" id="KW-1185">Reference proteome</keyword>
<gene>
    <name evidence="1" type="ORF">DERF_003581</name>
</gene>
<evidence type="ECO:0000313" key="2">
    <source>
        <dbReference type="Proteomes" id="UP000790347"/>
    </source>
</evidence>
<accession>A0A922IF95</accession>
<name>A0A922IF95_DERFA</name>
<dbReference type="EMBL" id="ASGP02000001">
    <property type="protein sequence ID" value="KAH9529712.1"/>
    <property type="molecule type" value="Genomic_DNA"/>
</dbReference>
<reference evidence="1" key="2">
    <citation type="journal article" date="2022" name="Res Sq">
        <title>Comparative Genomics Reveals Insights into the Divergent Evolution of Astigmatic Mites and Household Pest Adaptations.</title>
        <authorList>
            <person name="Xiong Q."/>
            <person name="Wan A.T.-Y."/>
            <person name="Liu X.-Y."/>
            <person name="Fung C.S.-H."/>
            <person name="Xiao X."/>
            <person name="Malainual N."/>
            <person name="Hou J."/>
            <person name="Wang L."/>
            <person name="Wang M."/>
            <person name="Yang K."/>
            <person name="Cui Y."/>
            <person name="Leung E."/>
            <person name="Nong W."/>
            <person name="Shin S.-K."/>
            <person name="Au S."/>
            <person name="Jeong K.Y."/>
            <person name="Chew F.T."/>
            <person name="Hui J."/>
            <person name="Leung T.F."/>
            <person name="Tungtrongchitr A."/>
            <person name="Zhong N."/>
            <person name="Liu Z."/>
            <person name="Tsui S."/>
        </authorList>
    </citation>
    <scope>NUCLEOTIDE SEQUENCE</scope>
    <source>
        <strain evidence="1">Derf</strain>
        <tissue evidence="1">Whole organism</tissue>
    </source>
</reference>
<dbReference type="AlphaFoldDB" id="A0A922IF95"/>
<proteinExistence type="predicted"/>
<comment type="caution">
    <text evidence="1">The sequence shown here is derived from an EMBL/GenBank/DDBJ whole genome shotgun (WGS) entry which is preliminary data.</text>
</comment>
<reference evidence="1" key="1">
    <citation type="submission" date="2013-05" db="EMBL/GenBank/DDBJ databases">
        <authorList>
            <person name="Yim A.K.Y."/>
            <person name="Chan T.F."/>
            <person name="Ji K.M."/>
            <person name="Liu X.Y."/>
            <person name="Zhou J.W."/>
            <person name="Li R.Q."/>
            <person name="Yang K.Y."/>
            <person name="Li J."/>
            <person name="Li M."/>
            <person name="Law P.T.W."/>
            <person name="Wu Y.L."/>
            <person name="Cai Z.L."/>
            <person name="Qin H."/>
            <person name="Bao Y."/>
            <person name="Leung R.K.K."/>
            <person name="Ng P.K.S."/>
            <person name="Zou J."/>
            <person name="Zhong X.J."/>
            <person name="Ran P.X."/>
            <person name="Zhong N.S."/>
            <person name="Liu Z.G."/>
            <person name="Tsui S.K.W."/>
        </authorList>
    </citation>
    <scope>NUCLEOTIDE SEQUENCE</scope>
    <source>
        <strain evidence="1">Derf</strain>
        <tissue evidence="1">Whole organism</tissue>
    </source>
</reference>
<organism evidence="1 2">
    <name type="scientific">Dermatophagoides farinae</name>
    <name type="common">American house dust mite</name>
    <dbReference type="NCBI Taxonomy" id="6954"/>
    <lineage>
        <taxon>Eukaryota</taxon>
        <taxon>Metazoa</taxon>
        <taxon>Ecdysozoa</taxon>
        <taxon>Arthropoda</taxon>
        <taxon>Chelicerata</taxon>
        <taxon>Arachnida</taxon>
        <taxon>Acari</taxon>
        <taxon>Acariformes</taxon>
        <taxon>Sarcoptiformes</taxon>
        <taxon>Astigmata</taxon>
        <taxon>Psoroptidia</taxon>
        <taxon>Analgoidea</taxon>
        <taxon>Pyroglyphidae</taxon>
        <taxon>Dermatophagoidinae</taxon>
        <taxon>Dermatophagoides</taxon>
    </lineage>
</organism>
<evidence type="ECO:0000313" key="1">
    <source>
        <dbReference type="EMBL" id="KAH9529712.1"/>
    </source>
</evidence>
<dbReference type="Proteomes" id="UP000790347">
    <property type="component" value="Unassembled WGS sequence"/>
</dbReference>
<sequence>MVFIACYKKNYPIKEKKQALRGSLPNDRAIDVESSLSKDRNQ</sequence>